<feature type="domain" description="FAD dependent oxidoreductase" evidence="2">
    <location>
        <begin position="5"/>
        <end position="367"/>
    </location>
</feature>
<dbReference type="Gene3D" id="3.50.50.60">
    <property type="entry name" value="FAD/NAD(P)-binding domain"/>
    <property type="match status" value="1"/>
</dbReference>
<evidence type="ECO:0000259" key="2">
    <source>
        <dbReference type="Pfam" id="PF01266"/>
    </source>
</evidence>
<evidence type="ECO:0000313" key="3">
    <source>
        <dbReference type="EMBL" id="MBE9254086.1"/>
    </source>
</evidence>
<protein>
    <submittedName>
        <fullName evidence="3">FAD-binding oxidoreductase</fullName>
    </submittedName>
</protein>
<proteinExistence type="predicted"/>
<organism evidence="3 4">
    <name type="scientific">Synechocystis salina LEGE 00031</name>
    <dbReference type="NCBI Taxonomy" id="1828736"/>
    <lineage>
        <taxon>Bacteria</taxon>
        <taxon>Bacillati</taxon>
        <taxon>Cyanobacteriota</taxon>
        <taxon>Cyanophyceae</taxon>
        <taxon>Synechococcales</taxon>
        <taxon>Merismopediaceae</taxon>
        <taxon>Synechocystis</taxon>
    </lineage>
</organism>
<dbReference type="Proteomes" id="UP000658720">
    <property type="component" value="Unassembled WGS sequence"/>
</dbReference>
<accession>A0ABR9VRV7</accession>
<dbReference type="PANTHER" id="PTHR13847">
    <property type="entry name" value="SARCOSINE DEHYDROGENASE-RELATED"/>
    <property type="match status" value="1"/>
</dbReference>
<keyword evidence="1" id="KW-0560">Oxidoreductase</keyword>
<dbReference type="PANTHER" id="PTHR13847:SF287">
    <property type="entry name" value="FAD-DEPENDENT OXIDOREDUCTASE DOMAIN-CONTAINING PROTEIN 1"/>
    <property type="match status" value="1"/>
</dbReference>
<name>A0ABR9VRV7_9SYNC</name>
<evidence type="ECO:0000313" key="4">
    <source>
        <dbReference type="Proteomes" id="UP000658720"/>
    </source>
</evidence>
<dbReference type="Gene3D" id="3.30.9.10">
    <property type="entry name" value="D-Amino Acid Oxidase, subunit A, domain 2"/>
    <property type="match status" value="1"/>
</dbReference>
<dbReference type="InterPro" id="IPR006076">
    <property type="entry name" value="FAD-dep_OxRdtase"/>
</dbReference>
<keyword evidence="4" id="KW-1185">Reference proteome</keyword>
<gene>
    <name evidence="3" type="ORF">IQ217_09590</name>
</gene>
<dbReference type="SUPFAM" id="SSF51905">
    <property type="entry name" value="FAD/NAD(P)-binding domain"/>
    <property type="match status" value="1"/>
</dbReference>
<evidence type="ECO:0000256" key="1">
    <source>
        <dbReference type="ARBA" id="ARBA00023002"/>
    </source>
</evidence>
<comment type="caution">
    <text evidence="3">The sequence shown here is derived from an EMBL/GenBank/DDBJ whole genome shotgun (WGS) entry which is preliminary data.</text>
</comment>
<sequence>MENFDAIVVGAGITGAAIAYELQNQGQRVLLLEKHRQPANATALSYGGIIYWAGATPLQRQLCHESRYRWTHLSQELGGETEYRELELLLYLRPGDDAQVLAKQFDHCLIRPQRVDRLTAIAIEPQLNPDGIGGGFVVPQGHVHGGKTVNAYLQAFIRQGGIVRIATVQALITKQNRVQGVSTGAGNFFAPKVILAGGGQSRALLPGPGLNFPLYFTHAAVLQTAPSKEKLRCVIMPADLQQRPNLEALAPTLDWHQPNDHCVATVLEPGAVQFFDGRLFIGQISQLVTSPHYRPDLAWAQQQLQTAIAPILPRLASLPVTAHHCLVAFSAQTLPLVGEMPNLPGLVLFTGFTHPLVYVPPLAQKLAHHLTGGREPVIDHLAPLLNPLQTEK</sequence>
<dbReference type="Pfam" id="PF01266">
    <property type="entry name" value="DAO"/>
    <property type="match status" value="1"/>
</dbReference>
<dbReference type="RefSeq" id="WP_194019765.1">
    <property type="nucleotide sequence ID" value="NZ_JADEVV010000023.1"/>
</dbReference>
<dbReference type="InterPro" id="IPR036188">
    <property type="entry name" value="FAD/NAD-bd_sf"/>
</dbReference>
<dbReference type="EMBL" id="JADEVV010000023">
    <property type="protein sequence ID" value="MBE9254086.1"/>
    <property type="molecule type" value="Genomic_DNA"/>
</dbReference>
<reference evidence="3 4" key="1">
    <citation type="submission" date="2020-10" db="EMBL/GenBank/DDBJ databases">
        <authorList>
            <person name="Castelo-Branco R."/>
            <person name="Eusebio N."/>
            <person name="Adriana R."/>
            <person name="Vieira A."/>
            <person name="Brugerolle De Fraissinette N."/>
            <person name="Rezende De Castro R."/>
            <person name="Schneider M.P."/>
            <person name="Vasconcelos V."/>
            <person name="Leao P.N."/>
        </authorList>
    </citation>
    <scope>NUCLEOTIDE SEQUENCE [LARGE SCALE GENOMIC DNA]</scope>
    <source>
        <strain evidence="3 4">LEGE 00031</strain>
    </source>
</reference>